<dbReference type="EMBL" id="BQNB010018981">
    <property type="protein sequence ID" value="GJT80327.1"/>
    <property type="molecule type" value="Genomic_DNA"/>
</dbReference>
<dbReference type="Proteomes" id="UP001151760">
    <property type="component" value="Unassembled WGS sequence"/>
</dbReference>
<feature type="region of interest" description="Disordered" evidence="1">
    <location>
        <begin position="126"/>
        <end position="374"/>
    </location>
</feature>
<sequence>MTVSVSLKLRSCGVCTTKRTLIMPYLLWEEFIFKIEEQKVRRRAVRCNILGSQVSRNYVHGKDPSIPRRNKVNWHYARDDPMFTTINVISRNEATQLYGAILPVALTNEDIRNSESYKEYYAMASGTIPPKTKGSKKKANTDAIPKLKPPTAPKEKKSGKGKQKSAELETISEADLTEAEQLKIVTKRSRQETHSSHASGSGADEGTGVTPGVPDAPDYDSEDDISWKSSDDDQEDDEQAEDDEDDEQADDDNDDEHNDDENAQEDDDEHDDDEKVQDDDEHDDDKKADNDDDEELTESDEDGDDFVHPKLTTHDDEIIHEEDSDEDNASISSSDDEDSDDEDEGKNVDGARRKKRLQIQRIKEMKKSKIPIGS</sequence>
<feature type="compositionally biased region" description="Acidic residues" evidence="1">
    <location>
        <begin position="232"/>
        <end position="283"/>
    </location>
</feature>
<feature type="compositionally biased region" description="Acidic residues" evidence="1">
    <location>
        <begin position="290"/>
        <end position="304"/>
    </location>
</feature>
<proteinExistence type="predicted"/>
<feature type="compositionally biased region" description="Acidic residues" evidence="1">
    <location>
        <begin position="318"/>
        <end position="344"/>
    </location>
</feature>
<reference evidence="2" key="1">
    <citation type="journal article" date="2022" name="Int. J. Mol. Sci.">
        <title>Draft Genome of Tanacetum Coccineum: Genomic Comparison of Closely Related Tanacetum-Family Plants.</title>
        <authorList>
            <person name="Yamashiro T."/>
            <person name="Shiraishi A."/>
            <person name="Nakayama K."/>
            <person name="Satake H."/>
        </authorList>
    </citation>
    <scope>NUCLEOTIDE SEQUENCE</scope>
</reference>
<evidence type="ECO:0000313" key="3">
    <source>
        <dbReference type="Proteomes" id="UP001151760"/>
    </source>
</evidence>
<name>A0ABQ5GXF2_9ASTR</name>
<gene>
    <name evidence="2" type="ORF">Tco_1054669</name>
</gene>
<organism evidence="2 3">
    <name type="scientific">Tanacetum coccineum</name>
    <dbReference type="NCBI Taxonomy" id="301880"/>
    <lineage>
        <taxon>Eukaryota</taxon>
        <taxon>Viridiplantae</taxon>
        <taxon>Streptophyta</taxon>
        <taxon>Embryophyta</taxon>
        <taxon>Tracheophyta</taxon>
        <taxon>Spermatophyta</taxon>
        <taxon>Magnoliopsida</taxon>
        <taxon>eudicotyledons</taxon>
        <taxon>Gunneridae</taxon>
        <taxon>Pentapetalae</taxon>
        <taxon>asterids</taxon>
        <taxon>campanulids</taxon>
        <taxon>Asterales</taxon>
        <taxon>Asteraceae</taxon>
        <taxon>Asteroideae</taxon>
        <taxon>Anthemideae</taxon>
        <taxon>Anthemidinae</taxon>
        <taxon>Tanacetum</taxon>
    </lineage>
</organism>
<keyword evidence="3" id="KW-1185">Reference proteome</keyword>
<accession>A0ABQ5GXF2</accession>
<feature type="compositionally biased region" description="Basic and acidic residues" evidence="1">
    <location>
        <begin position="305"/>
        <end position="317"/>
    </location>
</feature>
<protein>
    <submittedName>
        <fullName evidence="2">Uncharacterized protein</fullName>
    </submittedName>
</protein>
<reference evidence="2" key="2">
    <citation type="submission" date="2022-01" db="EMBL/GenBank/DDBJ databases">
        <authorList>
            <person name="Yamashiro T."/>
            <person name="Shiraishi A."/>
            <person name="Satake H."/>
            <person name="Nakayama K."/>
        </authorList>
    </citation>
    <scope>NUCLEOTIDE SEQUENCE</scope>
</reference>
<evidence type="ECO:0000313" key="2">
    <source>
        <dbReference type="EMBL" id="GJT80327.1"/>
    </source>
</evidence>
<comment type="caution">
    <text evidence="2">The sequence shown here is derived from an EMBL/GenBank/DDBJ whole genome shotgun (WGS) entry which is preliminary data.</text>
</comment>
<evidence type="ECO:0000256" key="1">
    <source>
        <dbReference type="SAM" id="MobiDB-lite"/>
    </source>
</evidence>